<dbReference type="Gene3D" id="1.25.10.10">
    <property type="entry name" value="Leucine-rich Repeat Variant"/>
    <property type="match status" value="1"/>
</dbReference>
<dbReference type="InterPro" id="IPR024095">
    <property type="entry name" value="Vesicle_P115"/>
</dbReference>
<dbReference type="Pfam" id="PF18770">
    <property type="entry name" value="Arm_vescicular"/>
    <property type="match status" value="1"/>
</dbReference>
<evidence type="ECO:0000313" key="5">
    <source>
        <dbReference type="Proteomes" id="UP000050741"/>
    </source>
</evidence>
<evidence type="ECO:0000259" key="4">
    <source>
        <dbReference type="Pfam" id="PF04869"/>
    </source>
</evidence>
<dbReference type="PANTHER" id="PTHR10013:SF0">
    <property type="entry name" value="GENERAL VESICULAR TRANSPORT FACTOR P115"/>
    <property type="match status" value="1"/>
</dbReference>
<dbReference type="GO" id="GO:0048211">
    <property type="term" value="P:Golgi vesicle docking"/>
    <property type="evidence" value="ECO:0007669"/>
    <property type="project" value="TreeGrafter"/>
</dbReference>
<dbReference type="AlphaFoldDB" id="A0A183CEW4"/>
<dbReference type="GO" id="GO:0006888">
    <property type="term" value="P:endoplasmic reticulum to Golgi vesicle-mediated transport"/>
    <property type="evidence" value="ECO:0007669"/>
    <property type="project" value="TreeGrafter"/>
</dbReference>
<dbReference type="WBParaSite" id="GPLIN_001141900">
    <property type="protein sequence ID" value="GPLIN_001141900"/>
    <property type="gene ID" value="GPLIN_001141900"/>
</dbReference>
<protein>
    <submittedName>
        <fullName evidence="6">Uso1_p115_head domain-containing protein</fullName>
    </submittedName>
</protein>
<sequence length="835" mass="94192">MSIFRNFFSAADDPQSDDATNVEIVDRLVERLETGSSIEDRRDALKALRSLSRNLRLHVATRGMNVYMDILEKEANLQDLVALTLDIINMVLNDSVNEGDQEATTVAEQEDEIGDRLAEVLLQKPTFMVSLIKLLECYDFAVRRNAVKLLTSLLRHRPSAVQQAVISQAIGISHIVDLLHDKREVIRNNVVLMLSELSRGNTAIQQLLAYENAFQLLFDFIAQEPLDSIVVEDCLFVILNLLKKNPSNQEGFREANLTKQLTHLANSFIFPAEEVDPSFGASGGLPDDEWSSQKIANFMLILQCIRSLVSPVDNIHQSTHSAQKSLLQAGMLDLLCKVLLSQLGVSVEVLAESVITVAEMIRGNYANQQFFAQSTVADQDGVRPALLILLLSMTSERQPFRLRLAVFYCFLCYFYDNEKGKVKIIDTLLPQSDNRSPEEESNAMIGHYLCGALVNHEPVQVWFGSVALLHTLLEADHLKPQLLRVQLSTAGSQEPQSLISHLSRMLCGCGPRKLQIRCGLLMLLAGCVSRRRFSPLLGSGRGKGGQKLTHLIERRVGRERMAEYIEVNAQLEGALVPYKKLIKKQDETIAELTRELKEFKVVQKQQKTDKEQLQNHTNCNGFLNGVAPENFVPSTALATSSAYEEELSRLKTELADKMTLSEQRADAETKLQQLTIIAQQWQAEAERYKQWALQWQSYQISQLPNPVDSVIQQLEQQKIDLEQQIQYGWQAFEAQSAQLAELVRISEANANKAQQAEHALAESNSERETLRFHEQQMQNVPSDSADATHREELALLKREHEDLLLLLAEQDKKMHDYRRRLASHGEPLSDADEEP</sequence>
<dbReference type="InterPro" id="IPR016024">
    <property type="entry name" value="ARM-type_fold"/>
</dbReference>
<dbReference type="Pfam" id="PF04869">
    <property type="entry name" value="Uso1_p115_head"/>
    <property type="match status" value="1"/>
</dbReference>
<dbReference type="GO" id="GO:0005783">
    <property type="term" value="C:endoplasmic reticulum"/>
    <property type="evidence" value="ECO:0007669"/>
    <property type="project" value="TreeGrafter"/>
</dbReference>
<evidence type="ECO:0000256" key="3">
    <source>
        <dbReference type="ARBA" id="ARBA00023054"/>
    </source>
</evidence>
<evidence type="ECO:0000256" key="2">
    <source>
        <dbReference type="ARBA" id="ARBA00023034"/>
    </source>
</evidence>
<dbReference type="GO" id="GO:0000139">
    <property type="term" value="C:Golgi membrane"/>
    <property type="evidence" value="ECO:0007669"/>
    <property type="project" value="InterPro"/>
</dbReference>
<dbReference type="SUPFAM" id="SSF48371">
    <property type="entry name" value="ARM repeat"/>
    <property type="match status" value="1"/>
</dbReference>
<dbReference type="InterPro" id="IPR011989">
    <property type="entry name" value="ARM-like"/>
</dbReference>
<dbReference type="GO" id="GO:0048280">
    <property type="term" value="P:vesicle fusion with Golgi apparatus"/>
    <property type="evidence" value="ECO:0007669"/>
    <property type="project" value="InterPro"/>
</dbReference>
<dbReference type="InterPro" id="IPR006953">
    <property type="entry name" value="Vesicle_Uso1_P115_head"/>
</dbReference>
<dbReference type="GO" id="GO:0045056">
    <property type="term" value="P:transcytosis"/>
    <property type="evidence" value="ECO:0007669"/>
    <property type="project" value="TreeGrafter"/>
</dbReference>
<dbReference type="InterPro" id="IPR041209">
    <property type="entry name" value="P115_Arm_rpt"/>
</dbReference>
<dbReference type="GO" id="GO:0005795">
    <property type="term" value="C:Golgi stack"/>
    <property type="evidence" value="ECO:0007669"/>
    <property type="project" value="TreeGrafter"/>
</dbReference>
<evidence type="ECO:0000256" key="1">
    <source>
        <dbReference type="ARBA" id="ARBA00004555"/>
    </source>
</evidence>
<organism evidence="5 6">
    <name type="scientific">Globodera pallida</name>
    <name type="common">Potato cyst nematode worm</name>
    <name type="synonym">Heterodera pallida</name>
    <dbReference type="NCBI Taxonomy" id="36090"/>
    <lineage>
        <taxon>Eukaryota</taxon>
        <taxon>Metazoa</taxon>
        <taxon>Ecdysozoa</taxon>
        <taxon>Nematoda</taxon>
        <taxon>Chromadorea</taxon>
        <taxon>Rhabditida</taxon>
        <taxon>Tylenchina</taxon>
        <taxon>Tylenchomorpha</taxon>
        <taxon>Tylenchoidea</taxon>
        <taxon>Heteroderidae</taxon>
        <taxon>Heteroderinae</taxon>
        <taxon>Globodera</taxon>
    </lineage>
</organism>
<accession>A0A183CEW4</accession>
<keyword evidence="5" id="KW-1185">Reference proteome</keyword>
<keyword evidence="2" id="KW-0333">Golgi apparatus</keyword>
<name>A0A183CEW4_GLOPA</name>
<proteinExistence type="predicted"/>
<reference evidence="5" key="1">
    <citation type="submission" date="2013-12" db="EMBL/GenBank/DDBJ databases">
        <authorList>
            <person name="Aslett M."/>
        </authorList>
    </citation>
    <scope>NUCLEOTIDE SEQUENCE [LARGE SCALE GENOMIC DNA]</scope>
    <source>
        <strain evidence="5">Lindley</strain>
    </source>
</reference>
<dbReference type="Proteomes" id="UP000050741">
    <property type="component" value="Unassembled WGS sequence"/>
</dbReference>
<comment type="subcellular location">
    <subcellularLocation>
        <location evidence="1">Golgi apparatus</location>
    </subcellularLocation>
</comment>
<reference evidence="5" key="2">
    <citation type="submission" date="2014-05" db="EMBL/GenBank/DDBJ databases">
        <title>The genome and life-stage specific transcriptomes of Globodera pallida elucidate key aspects of plant parasitism by a cyst nematode.</title>
        <authorList>
            <person name="Cotton J.A."/>
            <person name="Lilley C.J."/>
            <person name="Jones L.M."/>
            <person name="Kikuchi T."/>
            <person name="Reid A.J."/>
            <person name="Thorpe P."/>
            <person name="Tsai I.J."/>
            <person name="Beasley H."/>
            <person name="Blok V."/>
            <person name="Cock P.J.A."/>
            <person name="Van den Akker S.E."/>
            <person name="Holroyd N."/>
            <person name="Hunt M."/>
            <person name="Mantelin S."/>
            <person name="Naghra H."/>
            <person name="Pain A."/>
            <person name="Palomares-Rius J.E."/>
            <person name="Zarowiecki M."/>
            <person name="Berriman M."/>
            <person name="Jones J.T."/>
            <person name="Urwin P.E."/>
        </authorList>
    </citation>
    <scope>NUCLEOTIDE SEQUENCE [LARGE SCALE GENOMIC DNA]</scope>
    <source>
        <strain evidence="5">Lindley</strain>
    </source>
</reference>
<reference evidence="6" key="3">
    <citation type="submission" date="2016-06" db="UniProtKB">
        <authorList>
            <consortium name="WormBaseParasite"/>
        </authorList>
    </citation>
    <scope>IDENTIFICATION</scope>
</reference>
<keyword evidence="3" id="KW-0175">Coiled coil</keyword>
<dbReference type="PANTHER" id="PTHR10013">
    <property type="entry name" value="GENERAL VESICULAR TRANSPORT FACTOR P115"/>
    <property type="match status" value="1"/>
</dbReference>
<feature type="domain" description="Vesicle tethering protein Uso1/P115-like head" evidence="4">
    <location>
        <begin position="364"/>
        <end position="526"/>
    </location>
</feature>
<evidence type="ECO:0000313" key="6">
    <source>
        <dbReference type="WBParaSite" id="GPLIN_001141900"/>
    </source>
</evidence>
<dbReference type="GO" id="GO:0012507">
    <property type="term" value="C:ER to Golgi transport vesicle membrane"/>
    <property type="evidence" value="ECO:0007669"/>
    <property type="project" value="TreeGrafter"/>
</dbReference>
<dbReference type="GO" id="GO:0006886">
    <property type="term" value="P:intracellular protein transport"/>
    <property type="evidence" value="ECO:0007669"/>
    <property type="project" value="InterPro"/>
</dbReference>